<keyword evidence="2" id="KW-1185">Reference proteome</keyword>
<dbReference type="Gene3D" id="3.40.50.10900">
    <property type="entry name" value="PAC-like subunit"/>
    <property type="match status" value="1"/>
</dbReference>
<evidence type="ECO:0008006" key="3">
    <source>
        <dbReference type="Google" id="ProtNLM"/>
    </source>
</evidence>
<dbReference type="OrthoDB" id="3733464at2"/>
<dbReference type="AlphaFoldDB" id="D2SFQ7"/>
<protein>
    <recommendedName>
        <fullName evidence="3">PAC2 family protein</fullName>
    </recommendedName>
</protein>
<organism evidence="1 2">
    <name type="scientific">Geodermatophilus obscurus (strain ATCC 25078 / DSM 43160 / JCM 3152 / CCUG 61914 / KCC A-0152 / KCTC 9177 / NBRC 13315 / NRRL B-3577 / G-20)</name>
    <dbReference type="NCBI Taxonomy" id="526225"/>
    <lineage>
        <taxon>Bacteria</taxon>
        <taxon>Bacillati</taxon>
        <taxon>Actinomycetota</taxon>
        <taxon>Actinomycetes</taxon>
        <taxon>Geodermatophilales</taxon>
        <taxon>Geodermatophilaceae</taxon>
        <taxon>Geodermatophilus</taxon>
    </lineage>
</organism>
<evidence type="ECO:0000313" key="1">
    <source>
        <dbReference type="EMBL" id="ADB74812.1"/>
    </source>
</evidence>
<dbReference type="InterPro" id="IPR019151">
    <property type="entry name" value="Proteasome_assmbl_chaperone_2"/>
</dbReference>
<evidence type="ECO:0000313" key="2">
    <source>
        <dbReference type="Proteomes" id="UP000001382"/>
    </source>
</evidence>
<dbReference type="EMBL" id="CP001867">
    <property type="protein sequence ID" value="ADB74812.1"/>
    <property type="molecule type" value="Genomic_DNA"/>
</dbReference>
<dbReference type="Gene3D" id="1.10.287.100">
    <property type="match status" value="1"/>
</dbReference>
<reference evidence="1 2" key="1">
    <citation type="journal article" date="2010" name="Stand. Genomic Sci.">
        <title>Complete genome sequence of Geodermatophilus obscurus type strain (G-20).</title>
        <authorList>
            <person name="Ivanova N."/>
            <person name="Sikorski J."/>
            <person name="Jando M."/>
            <person name="Munk C."/>
            <person name="Lapidus A."/>
            <person name="Glavina Del Rio T."/>
            <person name="Copeland A."/>
            <person name="Tice H."/>
            <person name="Cheng J.-F."/>
            <person name="Lucas S."/>
            <person name="Chen F."/>
            <person name="Nolan M."/>
            <person name="Bruce D."/>
            <person name="Goodwin L."/>
            <person name="Pitluck S."/>
            <person name="Mavromatis K."/>
            <person name="Mikhailova N."/>
            <person name="Pati A."/>
            <person name="Chen A."/>
            <person name="Palaniappan K."/>
            <person name="Land M."/>
            <person name="Hauser L."/>
            <person name="Chang Y.-J."/>
            <person name="Jeffries C.D."/>
            <person name="Meincke L."/>
            <person name="Brettin T."/>
            <person name="Detter J.C."/>
            <person name="Detter J.C."/>
            <person name="Rohde M."/>
            <person name="Goeker M."/>
            <person name="Bristow J."/>
            <person name="Eisen J.A."/>
            <person name="Markowitz V."/>
            <person name="Hugenholtz P."/>
            <person name="Kyrpides N.C."/>
            <person name="Klenk H.-P."/>
        </authorList>
    </citation>
    <scope>NUCLEOTIDE SEQUENCE [LARGE SCALE GENOMIC DNA]</scope>
    <source>
        <strain evidence="2">ATCC 25078 / DSM 43160 / JCM 3152 / KCC A-0152 / KCTC 9177 / NBRC 13315 / NRRL B-3577 / G-20</strain>
    </source>
</reference>
<dbReference type="PIRSF" id="PIRSF028754">
    <property type="entry name" value="UCP028754"/>
    <property type="match status" value="1"/>
</dbReference>
<dbReference type="eggNOG" id="COG1938">
    <property type="taxonomic scope" value="Bacteria"/>
</dbReference>
<proteinExistence type="predicted"/>
<dbReference type="InterPro" id="IPR008492">
    <property type="entry name" value="Rv2714-like"/>
</dbReference>
<sequence length="316" mass="34387">MAQRPEELVELLPEAEPFLVREAEATEAGARRGLVLVHDVAGEFDAASAGALAGAHLLAALPHEVVARFDVDSLVDYRAHRPRMTFSGDRYESFAAPELLLYALEDDAGEPFLLLHGTEPDFAWERFVAAVGWLVERLGVTSVVSLQAIPMPVPHTRPVTVTAHATRRSLIAEYPVYWGEMRLPGSVAALLELRMGEAGVDAYGVAAHVPHYLAQATFPAASLTLLEHLSRLTGLHLPTEALREAAEAHRSEVDEQIARSPENTAVVAALEQQFDQFTAAREGTGLLSDIGEVPSGDEIGAELERFLAEHERRRGE</sequence>
<name>D2SFQ7_GEOOG</name>
<gene>
    <name evidence="1" type="ordered locus">Gobs_2127</name>
</gene>
<dbReference type="KEGG" id="gob:Gobs_2127"/>
<dbReference type="SUPFAM" id="SSF159659">
    <property type="entry name" value="Cgl1923-like"/>
    <property type="match status" value="1"/>
</dbReference>
<dbReference type="Proteomes" id="UP000001382">
    <property type="component" value="Chromosome"/>
</dbReference>
<accession>D2SFQ7</accession>
<dbReference type="STRING" id="526225.Gobs_2127"/>
<dbReference type="RefSeq" id="WP_012948247.1">
    <property type="nucleotide sequence ID" value="NC_013757.1"/>
</dbReference>
<dbReference type="HOGENOM" id="CLU_055821_0_0_11"/>
<dbReference type="InterPro" id="IPR038389">
    <property type="entry name" value="PSMG2_sf"/>
</dbReference>
<dbReference type="Pfam" id="PF09754">
    <property type="entry name" value="PAC2"/>
    <property type="match status" value="1"/>
</dbReference>
<reference evidence="2" key="2">
    <citation type="submission" date="2010-01" db="EMBL/GenBank/DDBJ databases">
        <title>The complete genome of Geodermatophilus obscurus DSM 43160.</title>
        <authorList>
            <consortium name="US DOE Joint Genome Institute (JGI-PGF)"/>
            <person name="Lucas S."/>
            <person name="Copeland A."/>
            <person name="Lapidus A."/>
            <person name="Glavina del Rio T."/>
            <person name="Dalin E."/>
            <person name="Tice H."/>
            <person name="Bruce D."/>
            <person name="Goodwin L."/>
            <person name="Pitluck S."/>
            <person name="Kyrpides N."/>
            <person name="Mavromatis K."/>
            <person name="Ivanova N."/>
            <person name="Munk A.C."/>
            <person name="Brettin T."/>
            <person name="Detter J.C."/>
            <person name="Han C."/>
            <person name="Larimer F."/>
            <person name="Land M."/>
            <person name="Hauser L."/>
            <person name="Markowitz V."/>
            <person name="Cheng J.-F."/>
            <person name="Hugenholtz P."/>
            <person name="Woyke T."/>
            <person name="Wu D."/>
            <person name="Jando M."/>
            <person name="Schneider S."/>
            <person name="Klenk H.-P."/>
            <person name="Eisen J.A."/>
        </authorList>
    </citation>
    <scope>NUCLEOTIDE SEQUENCE [LARGE SCALE GENOMIC DNA]</scope>
    <source>
        <strain evidence="2">ATCC 25078 / DSM 43160 / JCM 3152 / KCC A-0152 / KCTC 9177 / NBRC 13315 / NRRL B-3577 / G-20</strain>
    </source>
</reference>